<dbReference type="GeneID" id="101845435"/>
<dbReference type="SUPFAM" id="SSF81383">
    <property type="entry name" value="F-box domain"/>
    <property type="match status" value="1"/>
</dbReference>
<dbReference type="CDD" id="cd00160">
    <property type="entry name" value="RhoGEF"/>
    <property type="match status" value="1"/>
</dbReference>
<dbReference type="Pfam" id="PF00621">
    <property type="entry name" value="RhoGEF"/>
    <property type="match status" value="1"/>
</dbReference>
<dbReference type="SUPFAM" id="SSF48065">
    <property type="entry name" value="DBL homology domain (DH-domain)"/>
    <property type="match status" value="1"/>
</dbReference>
<evidence type="ECO:0000313" key="5">
    <source>
        <dbReference type="RefSeq" id="XP_035824549.1"/>
    </source>
</evidence>
<name>A0ABM1VQ57_APLCA</name>
<organism evidence="4 5">
    <name type="scientific">Aplysia californica</name>
    <name type="common">California sea hare</name>
    <dbReference type="NCBI Taxonomy" id="6500"/>
    <lineage>
        <taxon>Eukaryota</taxon>
        <taxon>Metazoa</taxon>
        <taxon>Spiralia</taxon>
        <taxon>Lophotrochozoa</taxon>
        <taxon>Mollusca</taxon>
        <taxon>Gastropoda</taxon>
        <taxon>Heterobranchia</taxon>
        <taxon>Euthyneura</taxon>
        <taxon>Tectipleura</taxon>
        <taxon>Aplysiida</taxon>
        <taxon>Aplysioidea</taxon>
        <taxon>Aplysiidae</taxon>
        <taxon>Aplysia</taxon>
    </lineage>
</organism>
<gene>
    <name evidence="5" type="primary">LOC101845435</name>
</gene>
<sequence length="1114" mass="128181">MAASQKKKTMKLQTRLAITEDDTKVLGRPTSLRRDKTVTDEKFHTLKMKTQKSAWTPMVNKTSNEQLFKERRDLVSHWFDLWSDSQRKRFLDVIFQQCTRSQYRFVQKYFNDKVPMQHLDMTVVLPRFLSLYIFSFLEPKSLCRAAQVSWHWKFLTEQEAVWMPKCVRLGWFLPYTPADNEYGAWKRHYVACIHTLDYQMTRGRAGSVDRGVDRRHKHAKSPLKTGRLSRTDSRRLMDIRPPWQGPNLKPKDLVKSQLACLTDQNPNDPVRPRSDLVLHDKFGLRRATPDKTLSTKSLDFEIGTDTDHRKDRHRMLVAGQDYDVSRANRATLRDELVAVNREEKRLRDLINTDWMPPTASVMKSFRLAPAHSKKTIQIGGSFTSVNPRVVIISSRVPGAELLLDAVLFGVLPVVYEYEGTTAQSIVQQVEAVLEGRNAQSIGLFCHCHEPSELRLCHGVTVTLDSLTDEEDEESREFFDALTNHILPVDMGGQFDIFVPLASSEEGMEMMVQLSVLTSMQFSAPTGLIGSYNHVNSEWLIPYEDNLQPPSVYFCDSKLSVWANVAEQAQEAVRETRGFMDGYFDRLHRNISAQLTGQLVFDVLGQTDVQGVQTVTDGIRDALVALGDSDTKHPLKFLGRFLLEKSGVSTDGMALTTKRSLSLSQELAQSEAADDLASDVDQSQGPLKSARDNEAGDEEDEEEENEERGDRADVQGQEENEENLKDSMSEKESRQLRGRQDSARRTMDLSAKFGTIRANRTQRLTPEQFAEHPEKRTPVAFEIVSSETEYLRLLRSVQDVYVKPLKSALASNRSIISAQNIQIIFSDIMNIYKVSKELEEELRSRLYDWEPQHSCLGDIFVRLCSKVKVYTNFTNNYEVILRAVERCKEQTPAFRAFLQRHERVPETRMLMLQEIFLLPVRRVSEYVHLLTWFERHTPRTHADRQDLAQAINTLTELDRGMQESKVRMEREKQLVALTKRIINCPALLEANRYLIQHVDVAHLRPPTDSQVPEYRAFQEIAMLGLYLFNDALVVTRRTAKHFPFSRAIEFNYKYETSMSLLRMKLVDIPDSKYVKNAFRVDTPKQSWTLATVTADDKFNWVSILERTLRGAIDRK</sequence>
<accession>A0ABM1VQ57</accession>
<protein>
    <submittedName>
        <fullName evidence="5">Epithelial cell-transforming sequence 2 oncogene-like</fullName>
    </submittedName>
</protein>
<dbReference type="InterPro" id="IPR000219">
    <property type="entry name" value="DH_dom"/>
</dbReference>
<feature type="compositionally biased region" description="Acidic residues" evidence="1">
    <location>
        <begin position="694"/>
        <end position="706"/>
    </location>
</feature>
<keyword evidence="4" id="KW-1185">Reference proteome</keyword>
<feature type="region of interest" description="Disordered" evidence="1">
    <location>
        <begin position="207"/>
        <end position="227"/>
    </location>
</feature>
<dbReference type="Gene3D" id="1.20.1280.50">
    <property type="match status" value="1"/>
</dbReference>
<dbReference type="PROSITE" id="PS50010">
    <property type="entry name" value="DH_2"/>
    <property type="match status" value="1"/>
</dbReference>
<evidence type="ECO:0000259" key="2">
    <source>
        <dbReference type="PROSITE" id="PS50003"/>
    </source>
</evidence>
<dbReference type="CDD" id="cd22173">
    <property type="entry name" value="F-box_ECT2L"/>
    <property type="match status" value="1"/>
</dbReference>
<dbReference type="InterPro" id="IPR011993">
    <property type="entry name" value="PH-like_dom_sf"/>
</dbReference>
<dbReference type="InterPro" id="IPR036047">
    <property type="entry name" value="F-box-like_dom_sf"/>
</dbReference>
<dbReference type="Gene3D" id="2.30.29.30">
    <property type="entry name" value="Pleckstrin-homology domain (PH domain)/Phosphotyrosine-binding domain (PTB)"/>
    <property type="match status" value="1"/>
</dbReference>
<dbReference type="Pfam" id="PF12937">
    <property type="entry name" value="F-box-like"/>
    <property type="match status" value="1"/>
</dbReference>
<dbReference type="Pfam" id="PF14252">
    <property type="entry name" value="DUF4347"/>
    <property type="match status" value="1"/>
</dbReference>
<dbReference type="RefSeq" id="XP_035824549.1">
    <property type="nucleotide sequence ID" value="XM_035968656.1"/>
</dbReference>
<dbReference type="Gene3D" id="1.20.900.10">
    <property type="entry name" value="Dbl homology (DH) domain"/>
    <property type="match status" value="1"/>
</dbReference>
<proteinExistence type="predicted"/>
<feature type="domain" description="DH" evidence="3">
    <location>
        <begin position="774"/>
        <end position="963"/>
    </location>
</feature>
<dbReference type="InterPro" id="IPR025592">
    <property type="entry name" value="DUF4347"/>
</dbReference>
<evidence type="ECO:0000313" key="4">
    <source>
        <dbReference type="Proteomes" id="UP000694888"/>
    </source>
</evidence>
<dbReference type="InterPro" id="IPR001810">
    <property type="entry name" value="F-box_dom"/>
</dbReference>
<dbReference type="InterPro" id="IPR035899">
    <property type="entry name" value="DBL_dom_sf"/>
</dbReference>
<evidence type="ECO:0000256" key="1">
    <source>
        <dbReference type="SAM" id="MobiDB-lite"/>
    </source>
</evidence>
<dbReference type="PANTHER" id="PTHR46857:SF2">
    <property type="entry name" value="F-BOX ONLY PROTEIN 16"/>
    <property type="match status" value="1"/>
</dbReference>
<dbReference type="InterPro" id="IPR052805">
    <property type="entry name" value="GEF_Ubiquitin-Prot_Reg"/>
</dbReference>
<dbReference type="Proteomes" id="UP000694888">
    <property type="component" value="Unplaced"/>
</dbReference>
<reference evidence="5" key="1">
    <citation type="submission" date="2025-08" db="UniProtKB">
        <authorList>
            <consortium name="RefSeq"/>
        </authorList>
    </citation>
    <scope>IDENTIFICATION</scope>
</reference>
<feature type="domain" description="PH" evidence="2">
    <location>
        <begin position="1024"/>
        <end position="1108"/>
    </location>
</feature>
<feature type="compositionally biased region" description="Basic and acidic residues" evidence="1">
    <location>
        <begin position="721"/>
        <end position="746"/>
    </location>
</feature>
<dbReference type="SMART" id="SM00325">
    <property type="entry name" value="RhoGEF"/>
    <property type="match status" value="1"/>
</dbReference>
<feature type="region of interest" description="Disordered" evidence="1">
    <location>
        <begin position="669"/>
        <end position="748"/>
    </location>
</feature>
<dbReference type="InterPro" id="IPR001849">
    <property type="entry name" value="PH_domain"/>
</dbReference>
<dbReference type="PROSITE" id="PS50003">
    <property type="entry name" value="PH_DOMAIN"/>
    <property type="match status" value="1"/>
</dbReference>
<dbReference type="PANTHER" id="PTHR46857">
    <property type="entry name" value="EPITHELIAL CELL-TRANSFORMING SEQUENCE 2 ONCOGENE-LIKE"/>
    <property type="match status" value="1"/>
</dbReference>
<evidence type="ECO:0000259" key="3">
    <source>
        <dbReference type="PROSITE" id="PS50010"/>
    </source>
</evidence>
<dbReference type="SUPFAM" id="SSF50729">
    <property type="entry name" value="PH domain-like"/>
    <property type="match status" value="1"/>
</dbReference>